<comment type="caution">
    <text evidence="1">The sequence shown here is derived from an EMBL/GenBank/DDBJ whole genome shotgun (WGS) entry which is preliminary data.</text>
</comment>
<sequence>VSTSATPVGHGAIGGSGLIATNTATENVVGATAVHLISKSTVLTKDQYKGGFLNVQLSAGAGQMYKVKGNDSAAVSSRCKFELEPTDPITVALAPNSTACSLRKGPYDDCITYSRSAAVAGAPVGVTPVAVAVSQYFWVQRSGYASVRTAGTTVTVGEVVVCSTVTSGSVTVALSTNNSIRVDQPGAVLGYALEAPTTPEAAAVDLILER</sequence>
<evidence type="ECO:0000313" key="1">
    <source>
        <dbReference type="EMBL" id="KKN49973.1"/>
    </source>
</evidence>
<organism evidence="1">
    <name type="scientific">marine sediment metagenome</name>
    <dbReference type="NCBI Taxonomy" id="412755"/>
    <lineage>
        <taxon>unclassified sequences</taxon>
        <taxon>metagenomes</taxon>
        <taxon>ecological metagenomes</taxon>
    </lineage>
</organism>
<dbReference type="AlphaFoldDB" id="A0A0F9U8K7"/>
<accession>A0A0F9U8K7</accession>
<protein>
    <submittedName>
        <fullName evidence="1">Uncharacterized protein</fullName>
    </submittedName>
</protein>
<proteinExistence type="predicted"/>
<gene>
    <name evidence="1" type="ORF">LCGC14_0637740</name>
</gene>
<name>A0A0F9U8K7_9ZZZZ</name>
<dbReference type="EMBL" id="LAZR01001142">
    <property type="protein sequence ID" value="KKN49973.1"/>
    <property type="molecule type" value="Genomic_DNA"/>
</dbReference>
<feature type="non-terminal residue" evidence="1">
    <location>
        <position position="1"/>
    </location>
</feature>
<reference evidence="1" key="1">
    <citation type="journal article" date="2015" name="Nature">
        <title>Complex archaea that bridge the gap between prokaryotes and eukaryotes.</title>
        <authorList>
            <person name="Spang A."/>
            <person name="Saw J.H."/>
            <person name="Jorgensen S.L."/>
            <person name="Zaremba-Niedzwiedzka K."/>
            <person name="Martijn J."/>
            <person name="Lind A.E."/>
            <person name="van Eijk R."/>
            <person name="Schleper C."/>
            <person name="Guy L."/>
            <person name="Ettema T.J."/>
        </authorList>
    </citation>
    <scope>NUCLEOTIDE SEQUENCE</scope>
</reference>